<evidence type="ECO:0000256" key="5">
    <source>
        <dbReference type="ARBA" id="ARBA00022989"/>
    </source>
</evidence>
<feature type="transmembrane region" description="Helical" evidence="7">
    <location>
        <begin position="300"/>
        <end position="317"/>
    </location>
</feature>
<feature type="non-terminal residue" evidence="9">
    <location>
        <position position="443"/>
    </location>
</feature>
<dbReference type="Pfam" id="PF05977">
    <property type="entry name" value="MFS_3"/>
    <property type="match status" value="1"/>
</dbReference>
<keyword evidence="3" id="KW-1003">Cell membrane</keyword>
<dbReference type="GO" id="GO:0022857">
    <property type="term" value="F:transmembrane transporter activity"/>
    <property type="evidence" value="ECO:0007669"/>
    <property type="project" value="InterPro"/>
</dbReference>
<evidence type="ECO:0000256" key="6">
    <source>
        <dbReference type="ARBA" id="ARBA00023136"/>
    </source>
</evidence>
<comment type="caution">
    <text evidence="9">The sequence shown here is derived from an EMBL/GenBank/DDBJ whole genome shotgun (WGS) entry which is preliminary data.</text>
</comment>
<gene>
    <name evidence="9" type="ORF">C3F09_03170</name>
</gene>
<evidence type="ECO:0000256" key="2">
    <source>
        <dbReference type="ARBA" id="ARBA00022448"/>
    </source>
</evidence>
<keyword evidence="6 7" id="KW-0472">Membrane</keyword>
<dbReference type="AlphaFoldDB" id="A0A855X4L2"/>
<dbReference type="EMBL" id="PQAP01000019">
    <property type="protein sequence ID" value="PWB74928.1"/>
    <property type="molecule type" value="Genomic_DNA"/>
</dbReference>
<feature type="transmembrane region" description="Helical" evidence="7">
    <location>
        <begin position="270"/>
        <end position="288"/>
    </location>
</feature>
<evidence type="ECO:0000256" key="3">
    <source>
        <dbReference type="ARBA" id="ARBA00022475"/>
    </source>
</evidence>
<dbReference type="PROSITE" id="PS50850">
    <property type="entry name" value="MFS"/>
    <property type="match status" value="1"/>
</dbReference>
<dbReference type="CDD" id="cd06173">
    <property type="entry name" value="MFS_MefA_like"/>
    <property type="match status" value="1"/>
</dbReference>
<keyword evidence="4 7" id="KW-0812">Transmembrane</keyword>
<feature type="transmembrane region" description="Helical" evidence="7">
    <location>
        <begin position="388"/>
        <end position="405"/>
    </location>
</feature>
<keyword evidence="2" id="KW-0813">Transport</keyword>
<dbReference type="Gene3D" id="1.20.1250.20">
    <property type="entry name" value="MFS general substrate transporter like domains"/>
    <property type="match status" value="1"/>
</dbReference>
<dbReference type="GO" id="GO:0005886">
    <property type="term" value="C:plasma membrane"/>
    <property type="evidence" value="ECO:0007669"/>
    <property type="project" value="UniProtKB-SubCell"/>
</dbReference>
<feature type="transmembrane region" description="Helical" evidence="7">
    <location>
        <begin position="57"/>
        <end position="78"/>
    </location>
</feature>
<evidence type="ECO:0000256" key="7">
    <source>
        <dbReference type="SAM" id="Phobius"/>
    </source>
</evidence>
<feature type="transmembrane region" description="Helical" evidence="7">
    <location>
        <begin position="323"/>
        <end position="346"/>
    </location>
</feature>
<sequence length="443" mass="47956">MATPVQPTVRERYAHLFRAFRYRNYRLFYAGQGISLIGTWMQQVATGWLVYRMTNSPFLLGMVGFLGNAPSLVLAPFAGVLADRWSRLKLMVAIQTLAMLQALVLAVLVLSGHITVAWILGLSIVLGVINAFDLPVRQAFVMDMIDDRDDLSNAIALNSSMVNGSRLIGPSLAGILIGLVGEGICFLANGLSYIAVIAALFAMRLRPRQTVPHHPSIAHHLKEGIRYAWEFKPIRDIILLLSVVSLMAMPYIVLMPIFARDVLKSGPNTLGFLMASVGVGALVGSGIMASRKSVRGLTRIIPMAAALFGAGLVAFSFSRFLPLSLILMAVAGVGMMLNMNSCNAVLQTIADEDKRGRIMSFYAVAFRGMLPFGSLMAGSFAAWMGAPYTLMIGGLCCILGALLFARQLPAIRKAVRPIYVQQGIIPPSPEPTEPSRMISPDEG</sequence>
<feature type="transmembrane region" description="Helical" evidence="7">
    <location>
        <begin position="27"/>
        <end position="51"/>
    </location>
</feature>
<feature type="transmembrane region" description="Helical" evidence="7">
    <location>
        <begin position="358"/>
        <end position="382"/>
    </location>
</feature>
<reference evidence="9 10" key="1">
    <citation type="journal article" date="2018" name="ISME J.">
        <title>A methanotrophic archaeon couples anaerobic oxidation of methane to Fe(III) reduction.</title>
        <authorList>
            <person name="Cai C."/>
            <person name="Leu A.O."/>
            <person name="Xie G.J."/>
            <person name="Guo J."/>
            <person name="Feng Y."/>
            <person name="Zhao J.X."/>
            <person name="Tyson G.W."/>
            <person name="Yuan Z."/>
            <person name="Hu S."/>
        </authorList>
    </citation>
    <scope>NUCLEOTIDE SEQUENCE [LARGE SCALE GENOMIC DNA]</scope>
    <source>
        <strain evidence="9">FeB_12</strain>
    </source>
</reference>
<dbReference type="InterPro" id="IPR036259">
    <property type="entry name" value="MFS_trans_sf"/>
</dbReference>
<keyword evidence="5 7" id="KW-1133">Transmembrane helix</keyword>
<protein>
    <submittedName>
        <fullName evidence="9">MFS transporter</fullName>
    </submittedName>
</protein>
<dbReference type="SUPFAM" id="SSF103473">
    <property type="entry name" value="MFS general substrate transporter"/>
    <property type="match status" value="1"/>
</dbReference>
<dbReference type="InterPro" id="IPR020846">
    <property type="entry name" value="MFS_dom"/>
</dbReference>
<dbReference type="Proteomes" id="UP000250918">
    <property type="component" value="Unassembled WGS sequence"/>
</dbReference>
<dbReference type="PANTHER" id="PTHR23513">
    <property type="entry name" value="INTEGRAL MEMBRANE EFFLUX PROTEIN-RELATED"/>
    <property type="match status" value="1"/>
</dbReference>
<feature type="transmembrane region" description="Helical" evidence="7">
    <location>
        <begin position="237"/>
        <end position="258"/>
    </location>
</feature>
<evidence type="ECO:0000259" key="8">
    <source>
        <dbReference type="PROSITE" id="PS50850"/>
    </source>
</evidence>
<feature type="transmembrane region" description="Helical" evidence="7">
    <location>
        <begin position="186"/>
        <end position="203"/>
    </location>
</feature>
<dbReference type="InterPro" id="IPR010290">
    <property type="entry name" value="TM_effector"/>
</dbReference>
<dbReference type="PANTHER" id="PTHR23513:SF11">
    <property type="entry name" value="STAPHYLOFERRIN A TRANSPORTER"/>
    <property type="match status" value="1"/>
</dbReference>
<name>A0A855X4L2_9BACT</name>
<accession>A0A855X4L2</accession>
<evidence type="ECO:0000313" key="9">
    <source>
        <dbReference type="EMBL" id="PWB74928.1"/>
    </source>
</evidence>
<organism evidence="9 10">
    <name type="scientific">candidate division GN15 bacterium</name>
    <dbReference type="NCBI Taxonomy" id="2072418"/>
    <lineage>
        <taxon>Bacteria</taxon>
        <taxon>candidate division GN15</taxon>
    </lineage>
</organism>
<comment type="subcellular location">
    <subcellularLocation>
        <location evidence="1">Cell membrane</location>
        <topology evidence="1">Multi-pass membrane protein</topology>
    </subcellularLocation>
</comment>
<evidence type="ECO:0000256" key="4">
    <source>
        <dbReference type="ARBA" id="ARBA00022692"/>
    </source>
</evidence>
<evidence type="ECO:0000313" key="10">
    <source>
        <dbReference type="Proteomes" id="UP000250918"/>
    </source>
</evidence>
<evidence type="ECO:0000256" key="1">
    <source>
        <dbReference type="ARBA" id="ARBA00004651"/>
    </source>
</evidence>
<proteinExistence type="predicted"/>
<feature type="domain" description="Major facilitator superfamily (MFS) profile" evidence="8">
    <location>
        <begin position="231"/>
        <end position="443"/>
    </location>
</feature>